<gene>
    <name evidence="2" type="ORF">TNIN_475791</name>
</gene>
<evidence type="ECO:0000313" key="3">
    <source>
        <dbReference type="Proteomes" id="UP000886998"/>
    </source>
</evidence>
<feature type="region of interest" description="Disordered" evidence="1">
    <location>
        <begin position="31"/>
        <end position="52"/>
    </location>
</feature>
<keyword evidence="3" id="KW-1185">Reference proteome</keyword>
<sequence length="109" mass="12048">MGLPEQPKPLCTGEGICFPSKQAFFCICTQGNSGNKSPKDKKKKKGASGNVSGFHFWMRSCFAAGLPLRGRNAIKGFLRSRKWAFNTSGPFLLVFPEIHMGFRGNLIHK</sequence>
<evidence type="ECO:0000256" key="1">
    <source>
        <dbReference type="SAM" id="MobiDB-lite"/>
    </source>
</evidence>
<dbReference type="AlphaFoldDB" id="A0A8X6MIP9"/>
<protein>
    <submittedName>
        <fullName evidence="2">Uncharacterized protein</fullName>
    </submittedName>
</protein>
<proteinExistence type="predicted"/>
<comment type="caution">
    <text evidence="2">The sequence shown here is derived from an EMBL/GenBank/DDBJ whole genome shotgun (WGS) entry which is preliminary data.</text>
</comment>
<organism evidence="2 3">
    <name type="scientific">Trichonephila inaurata madagascariensis</name>
    <dbReference type="NCBI Taxonomy" id="2747483"/>
    <lineage>
        <taxon>Eukaryota</taxon>
        <taxon>Metazoa</taxon>
        <taxon>Ecdysozoa</taxon>
        <taxon>Arthropoda</taxon>
        <taxon>Chelicerata</taxon>
        <taxon>Arachnida</taxon>
        <taxon>Araneae</taxon>
        <taxon>Araneomorphae</taxon>
        <taxon>Entelegynae</taxon>
        <taxon>Araneoidea</taxon>
        <taxon>Nephilidae</taxon>
        <taxon>Trichonephila</taxon>
        <taxon>Trichonephila inaurata</taxon>
    </lineage>
</organism>
<dbReference type="EMBL" id="BMAV01027722">
    <property type="protein sequence ID" value="GFS61766.1"/>
    <property type="molecule type" value="Genomic_DNA"/>
</dbReference>
<evidence type="ECO:0000313" key="2">
    <source>
        <dbReference type="EMBL" id="GFS61766.1"/>
    </source>
</evidence>
<reference evidence="2" key="1">
    <citation type="submission" date="2020-08" db="EMBL/GenBank/DDBJ databases">
        <title>Multicomponent nature underlies the extraordinary mechanical properties of spider dragline silk.</title>
        <authorList>
            <person name="Kono N."/>
            <person name="Nakamura H."/>
            <person name="Mori M."/>
            <person name="Yoshida Y."/>
            <person name="Ohtoshi R."/>
            <person name="Malay A.D."/>
            <person name="Moran D.A.P."/>
            <person name="Tomita M."/>
            <person name="Numata K."/>
            <person name="Arakawa K."/>
        </authorList>
    </citation>
    <scope>NUCLEOTIDE SEQUENCE</scope>
</reference>
<name>A0A8X6MIP9_9ARAC</name>
<accession>A0A8X6MIP9</accession>
<dbReference type="Proteomes" id="UP000886998">
    <property type="component" value="Unassembled WGS sequence"/>
</dbReference>